<dbReference type="PaxDb" id="4097-A0A1S4DH62"/>
<organism evidence="1">
    <name type="scientific">Nicotiana tabacum</name>
    <name type="common">Common tobacco</name>
    <dbReference type="NCBI Taxonomy" id="4097"/>
    <lineage>
        <taxon>Eukaryota</taxon>
        <taxon>Viridiplantae</taxon>
        <taxon>Streptophyta</taxon>
        <taxon>Embryophyta</taxon>
        <taxon>Tracheophyta</taxon>
        <taxon>Spermatophyta</taxon>
        <taxon>Magnoliopsida</taxon>
        <taxon>eudicotyledons</taxon>
        <taxon>Gunneridae</taxon>
        <taxon>Pentapetalae</taxon>
        <taxon>asterids</taxon>
        <taxon>lamiids</taxon>
        <taxon>Solanales</taxon>
        <taxon>Solanaceae</taxon>
        <taxon>Nicotianoideae</taxon>
        <taxon>Nicotianeae</taxon>
        <taxon>Nicotiana</taxon>
    </lineage>
</organism>
<dbReference type="PANTHER" id="PTHR33240:SF8">
    <property type="entry name" value="OS03G0439900 PROTEIN"/>
    <property type="match status" value="1"/>
</dbReference>
<name>A0A1S4DH62_TOBAC</name>
<proteinExistence type="predicted"/>
<reference evidence="1" key="1">
    <citation type="submission" date="2025-08" db="UniProtKB">
        <authorList>
            <consortium name="RefSeq"/>
        </authorList>
    </citation>
    <scope>IDENTIFICATION</scope>
</reference>
<evidence type="ECO:0000313" key="1">
    <source>
        <dbReference type="RefSeq" id="XP_016512691.1"/>
    </source>
</evidence>
<dbReference type="PANTHER" id="PTHR33240">
    <property type="entry name" value="OS08G0508500 PROTEIN"/>
    <property type="match status" value="1"/>
</dbReference>
<gene>
    <name evidence="1" type="primary">LOC107829735</name>
</gene>
<sequence>MEGVMTPHNDAPIISLLVHDTNVKRVLIDPGSSANIILLRVLREMQVEDKMIPKAHTLRGFDNSNVVTKSEVTPTTFAEGVTKETKFQVVEMEMAYNIIMGRPWIHDMDVVPSTLHQAMKFPSP</sequence>
<dbReference type="OrthoDB" id="2919534at2759"/>
<dbReference type="Gene3D" id="2.40.70.10">
    <property type="entry name" value="Acid Proteases"/>
    <property type="match status" value="1"/>
</dbReference>
<dbReference type="AlphaFoldDB" id="A0A1S4DH62"/>
<protein>
    <submittedName>
        <fullName evidence="1">Uncharacterized protein</fullName>
    </submittedName>
</protein>
<dbReference type="CDD" id="cd00303">
    <property type="entry name" value="retropepsin_like"/>
    <property type="match status" value="1"/>
</dbReference>
<dbReference type="KEGG" id="nta:107829735"/>
<dbReference type="SMR" id="A0A1S4DH62"/>
<dbReference type="InterPro" id="IPR021109">
    <property type="entry name" value="Peptidase_aspartic_dom_sf"/>
</dbReference>
<accession>A0A1S4DH62</accession>
<dbReference type="RefSeq" id="XP_016512691.1">
    <property type="nucleotide sequence ID" value="XM_016657205.1"/>
</dbReference>